<dbReference type="InterPro" id="IPR000477">
    <property type="entry name" value="RT_dom"/>
</dbReference>
<comment type="caution">
    <text evidence="2">The sequence shown here is derived from an EMBL/GenBank/DDBJ whole genome shotgun (WGS) entry which is preliminary data.</text>
</comment>
<keyword evidence="3" id="KW-1185">Reference proteome</keyword>
<dbReference type="PANTHER" id="PTHR46890:SF48">
    <property type="entry name" value="RNA-DIRECTED DNA POLYMERASE"/>
    <property type="match status" value="1"/>
</dbReference>
<dbReference type="InterPro" id="IPR052343">
    <property type="entry name" value="Retrotransposon-Effector_Assoc"/>
</dbReference>
<feature type="domain" description="Reverse transcriptase" evidence="1">
    <location>
        <begin position="218"/>
        <end position="385"/>
    </location>
</feature>
<evidence type="ECO:0000259" key="1">
    <source>
        <dbReference type="Pfam" id="PF00078"/>
    </source>
</evidence>
<dbReference type="EMBL" id="JANJYJ010000005">
    <property type="protein sequence ID" value="KAK3212711.1"/>
    <property type="molecule type" value="Genomic_DNA"/>
</dbReference>
<dbReference type="Pfam" id="PF00078">
    <property type="entry name" value="RVT_1"/>
    <property type="match status" value="1"/>
</dbReference>
<organism evidence="2 3">
    <name type="scientific">Dipteronia sinensis</name>
    <dbReference type="NCBI Taxonomy" id="43782"/>
    <lineage>
        <taxon>Eukaryota</taxon>
        <taxon>Viridiplantae</taxon>
        <taxon>Streptophyta</taxon>
        <taxon>Embryophyta</taxon>
        <taxon>Tracheophyta</taxon>
        <taxon>Spermatophyta</taxon>
        <taxon>Magnoliopsida</taxon>
        <taxon>eudicotyledons</taxon>
        <taxon>Gunneridae</taxon>
        <taxon>Pentapetalae</taxon>
        <taxon>rosids</taxon>
        <taxon>malvids</taxon>
        <taxon>Sapindales</taxon>
        <taxon>Sapindaceae</taxon>
        <taxon>Hippocastanoideae</taxon>
        <taxon>Acereae</taxon>
        <taxon>Dipteronia</taxon>
    </lineage>
</organism>
<evidence type="ECO:0000313" key="3">
    <source>
        <dbReference type="Proteomes" id="UP001281410"/>
    </source>
</evidence>
<proteinExistence type="predicted"/>
<protein>
    <recommendedName>
        <fullName evidence="1">Reverse transcriptase domain-containing protein</fullName>
    </recommendedName>
</protein>
<dbReference type="SUPFAM" id="SSF56672">
    <property type="entry name" value="DNA/RNA polymerases"/>
    <property type="match status" value="1"/>
</dbReference>
<evidence type="ECO:0000313" key="2">
    <source>
        <dbReference type="EMBL" id="KAK3212711.1"/>
    </source>
</evidence>
<name>A0AAE0AEW7_9ROSI</name>
<dbReference type="Proteomes" id="UP001281410">
    <property type="component" value="Unassembled WGS sequence"/>
</dbReference>
<sequence>MKRLKNALKTWNWEVFRDLNSNITGKSAELQSIQIQMSNVNFSEELFLAESRVHYELDVLLRRQECFYCDRSRVKWLNDGDRNSSFFHASVRRRQYMNPLSSLSINGVLTDDRLIIRDHIIKFYSNLFSLDSSRVDTEFSVVEDVIPSLVTDVENAFLISIPSTDDIHDTVFAMDAAFAPGPDGFSGGFYQRCWEVVGSDVVLAVHDFFRTGVIFPADRLAQIAARIVSPHQSRFIRDRHIDDCNALAFECVNVMHKKCYGGNLAMKIDIRKDFDTLDWSFLHKVLQAFGFSPVFMNWIDSILGSSRLTVLVNGSLESYFHCCRGVRQGDPLSPLLFGIAEDFLSRLLSRMVDFSQLLPISSPRGFSAPTHLLYVDDVLIFLQRHGSKYEEYHECF</sequence>
<gene>
    <name evidence="2" type="ORF">Dsin_017417</name>
</gene>
<dbReference type="InterPro" id="IPR043502">
    <property type="entry name" value="DNA/RNA_pol_sf"/>
</dbReference>
<accession>A0AAE0AEW7</accession>
<reference evidence="2" key="1">
    <citation type="journal article" date="2023" name="Plant J.">
        <title>Genome sequences and population genomics provide insights into the demographic history, inbreeding, and mutation load of two 'living fossil' tree species of Dipteronia.</title>
        <authorList>
            <person name="Feng Y."/>
            <person name="Comes H.P."/>
            <person name="Chen J."/>
            <person name="Zhu S."/>
            <person name="Lu R."/>
            <person name="Zhang X."/>
            <person name="Li P."/>
            <person name="Qiu J."/>
            <person name="Olsen K.M."/>
            <person name="Qiu Y."/>
        </authorList>
    </citation>
    <scope>NUCLEOTIDE SEQUENCE</scope>
    <source>
        <strain evidence="2">NBL</strain>
    </source>
</reference>
<dbReference type="PANTHER" id="PTHR46890">
    <property type="entry name" value="NON-LTR RETROLELEMENT REVERSE TRANSCRIPTASE-LIKE PROTEIN-RELATED"/>
    <property type="match status" value="1"/>
</dbReference>
<dbReference type="AlphaFoldDB" id="A0AAE0AEW7"/>